<name>A0A4Y2LPH7_ARAVE</name>
<dbReference type="OrthoDB" id="6433494at2759"/>
<reference evidence="10 11" key="1">
    <citation type="journal article" date="2019" name="Sci. Rep.">
        <title>Orb-weaving spider Araneus ventricosus genome elucidates the spidroin gene catalogue.</title>
        <authorList>
            <person name="Kono N."/>
            <person name="Nakamura H."/>
            <person name="Ohtoshi R."/>
            <person name="Moran D.A.P."/>
            <person name="Shinohara A."/>
            <person name="Yoshida Y."/>
            <person name="Fujiwara M."/>
            <person name="Mori M."/>
            <person name="Tomita M."/>
            <person name="Arakawa K."/>
        </authorList>
    </citation>
    <scope>NUCLEOTIDE SEQUENCE [LARGE SCALE GENOMIC DNA]</scope>
</reference>
<feature type="compositionally biased region" description="Basic residues" evidence="9">
    <location>
        <begin position="45"/>
        <end position="68"/>
    </location>
</feature>
<evidence type="ECO:0000256" key="8">
    <source>
        <dbReference type="SAM" id="Coils"/>
    </source>
</evidence>
<dbReference type="AlphaFoldDB" id="A0A4Y2LPH7"/>
<keyword evidence="3" id="KW-0678">Repressor</keyword>
<evidence type="ECO:0000256" key="6">
    <source>
        <dbReference type="ARBA" id="ARBA00023163"/>
    </source>
</evidence>
<comment type="similarity">
    <text evidence="2">Belongs to the HEXIM family.</text>
</comment>
<dbReference type="GO" id="GO:0004861">
    <property type="term" value="F:cyclin-dependent protein serine/threonine kinase inhibitor activity"/>
    <property type="evidence" value="ECO:0007669"/>
    <property type="project" value="InterPro"/>
</dbReference>
<evidence type="ECO:0000313" key="11">
    <source>
        <dbReference type="Proteomes" id="UP000499080"/>
    </source>
</evidence>
<dbReference type="EMBL" id="BGPR01006143">
    <property type="protein sequence ID" value="GBN16384.1"/>
    <property type="molecule type" value="Genomic_DNA"/>
</dbReference>
<evidence type="ECO:0000313" key="10">
    <source>
        <dbReference type="EMBL" id="GBN16384.1"/>
    </source>
</evidence>
<dbReference type="GO" id="GO:0005654">
    <property type="term" value="C:nucleoplasm"/>
    <property type="evidence" value="ECO:0007669"/>
    <property type="project" value="TreeGrafter"/>
</dbReference>
<keyword evidence="5 8" id="KW-0175">Coiled coil</keyword>
<gene>
    <name evidence="10" type="ORF">AVEN_231926_1</name>
</gene>
<keyword evidence="11" id="KW-1185">Reference proteome</keyword>
<protein>
    <submittedName>
        <fullName evidence="10">Uncharacterized protein</fullName>
    </submittedName>
</protein>
<comment type="caution">
    <text evidence="10">The sequence shown here is derived from an EMBL/GenBank/DDBJ whole genome shotgun (WGS) entry which is preliminary data.</text>
</comment>
<evidence type="ECO:0000256" key="1">
    <source>
        <dbReference type="ARBA" id="ARBA00004123"/>
    </source>
</evidence>
<evidence type="ECO:0000256" key="5">
    <source>
        <dbReference type="ARBA" id="ARBA00023054"/>
    </source>
</evidence>
<keyword evidence="7" id="KW-0539">Nucleus</keyword>
<evidence type="ECO:0000256" key="2">
    <source>
        <dbReference type="ARBA" id="ARBA00008409"/>
    </source>
</evidence>
<feature type="region of interest" description="Disordered" evidence="9">
    <location>
        <begin position="230"/>
        <end position="250"/>
    </location>
</feature>
<dbReference type="InterPro" id="IPR024872">
    <property type="entry name" value="HEXIM"/>
</dbReference>
<keyword evidence="6" id="KW-0804">Transcription</keyword>
<feature type="coiled-coil region" evidence="8">
    <location>
        <begin position="164"/>
        <end position="191"/>
    </location>
</feature>
<dbReference type="Proteomes" id="UP000499080">
    <property type="component" value="Unassembled WGS sequence"/>
</dbReference>
<sequence length="250" mass="28958">MGDQTTELGSVPLLVETMKNHQISPRHDSSISDMCLNSVDGQEHKCKKGRRKSGSKKHRAGKNRKRRYKPYYKLTLAEREKADERNEKRANRKREYLHSCGVSLAPPNTTQFLVNDSIEANSLLKKLEDGDNSDASSLSEYDSSAENDDFHVMWNRQRFEDMSLRDLVEWFASLEDEVEEVERKLDERTKIKIFQDEVRRYEFENEILTKLNAKLTKILKDMPCKDEKVVDKKDQPLEEDVSSADIGSAV</sequence>
<dbReference type="GO" id="GO:0097322">
    <property type="term" value="F:7SK snRNA binding"/>
    <property type="evidence" value="ECO:0007669"/>
    <property type="project" value="TreeGrafter"/>
</dbReference>
<keyword evidence="4" id="KW-0805">Transcription regulation</keyword>
<organism evidence="10 11">
    <name type="scientific">Araneus ventricosus</name>
    <name type="common">Orbweaver spider</name>
    <name type="synonym">Epeira ventricosa</name>
    <dbReference type="NCBI Taxonomy" id="182803"/>
    <lineage>
        <taxon>Eukaryota</taxon>
        <taxon>Metazoa</taxon>
        <taxon>Ecdysozoa</taxon>
        <taxon>Arthropoda</taxon>
        <taxon>Chelicerata</taxon>
        <taxon>Arachnida</taxon>
        <taxon>Araneae</taxon>
        <taxon>Araneomorphae</taxon>
        <taxon>Entelegynae</taxon>
        <taxon>Araneoidea</taxon>
        <taxon>Araneidae</taxon>
        <taxon>Araneus</taxon>
    </lineage>
</organism>
<proteinExistence type="inferred from homology"/>
<evidence type="ECO:0000256" key="3">
    <source>
        <dbReference type="ARBA" id="ARBA00022491"/>
    </source>
</evidence>
<dbReference type="PANTHER" id="PTHR13469">
    <property type="entry name" value="HEXAMETHYLENE BISACETAMIDE INDUCIBLE 1"/>
    <property type="match status" value="1"/>
</dbReference>
<evidence type="ECO:0000256" key="4">
    <source>
        <dbReference type="ARBA" id="ARBA00023015"/>
    </source>
</evidence>
<dbReference type="Pfam" id="PF15313">
    <property type="entry name" value="HEXIM"/>
    <property type="match status" value="1"/>
</dbReference>
<dbReference type="GO" id="GO:0005737">
    <property type="term" value="C:cytoplasm"/>
    <property type="evidence" value="ECO:0007669"/>
    <property type="project" value="InterPro"/>
</dbReference>
<evidence type="ECO:0000256" key="9">
    <source>
        <dbReference type="SAM" id="MobiDB-lite"/>
    </source>
</evidence>
<dbReference type="GO" id="GO:0000122">
    <property type="term" value="P:negative regulation of transcription by RNA polymerase II"/>
    <property type="evidence" value="ECO:0007669"/>
    <property type="project" value="InterPro"/>
</dbReference>
<feature type="region of interest" description="Disordered" evidence="9">
    <location>
        <begin position="20"/>
        <end position="68"/>
    </location>
</feature>
<accession>A0A4Y2LPH7</accession>
<evidence type="ECO:0000256" key="7">
    <source>
        <dbReference type="ARBA" id="ARBA00023242"/>
    </source>
</evidence>
<dbReference type="PANTHER" id="PTHR13469:SF8">
    <property type="entry name" value="HEXIM P-TEFB COMPLEX SUBUNIT 1"/>
    <property type="match status" value="1"/>
</dbReference>
<comment type="subcellular location">
    <subcellularLocation>
        <location evidence="1">Nucleus</location>
    </subcellularLocation>
</comment>